<evidence type="ECO:0000256" key="3">
    <source>
        <dbReference type="ARBA" id="ARBA00022801"/>
    </source>
</evidence>
<dbReference type="SUPFAM" id="SSF54211">
    <property type="entry name" value="Ribosomal protein S5 domain 2-like"/>
    <property type="match status" value="1"/>
</dbReference>
<feature type="domain" description="Lon proteolytic" evidence="6">
    <location>
        <begin position="737"/>
        <end position="933"/>
    </location>
</feature>
<keyword evidence="3" id="KW-0378">Hydrolase</keyword>
<name>A0A6C0HWX1_9ZZZZ</name>
<dbReference type="Pfam" id="PF00004">
    <property type="entry name" value="AAA"/>
    <property type="match status" value="1"/>
</dbReference>
<dbReference type="PRINTS" id="PR00830">
    <property type="entry name" value="ENDOLAPTASE"/>
</dbReference>
<evidence type="ECO:0000259" key="6">
    <source>
        <dbReference type="PROSITE" id="PS51786"/>
    </source>
</evidence>
<dbReference type="GO" id="GO:0004176">
    <property type="term" value="F:ATP-dependent peptidase activity"/>
    <property type="evidence" value="ECO:0007669"/>
    <property type="project" value="InterPro"/>
</dbReference>
<dbReference type="AlphaFoldDB" id="A0A6C0HWX1"/>
<dbReference type="InterPro" id="IPR027417">
    <property type="entry name" value="P-loop_NTPase"/>
</dbReference>
<evidence type="ECO:0000256" key="2">
    <source>
        <dbReference type="ARBA" id="ARBA00022741"/>
    </source>
</evidence>
<dbReference type="Gene3D" id="3.30.230.10">
    <property type="match status" value="1"/>
</dbReference>
<dbReference type="InterPro" id="IPR003959">
    <property type="entry name" value="ATPase_AAA_core"/>
</dbReference>
<protein>
    <recommendedName>
        <fullName evidence="6">Lon proteolytic domain-containing protein</fullName>
    </recommendedName>
</protein>
<accession>A0A6C0HWX1</accession>
<dbReference type="InterPro" id="IPR020568">
    <property type="entry name" value="Ribosomal_Su5_D2-typ_SF"/>
</dbReference>
<reference evidence="7" key="1">
    <citation type="journal article" date="2020" name="Nature">
        <title>Giant virus diversity and host interactions through global metagenomics.</title>
        <authorList>
            <person name="Schulz F."/>
            <person name="Roux S."/>
            <person name="Paez-Espino D."/>
            <person name="Jungbluth S."/>
            <person name="Walsh D.A."/>
            <person name="Denef V.J."/>
            <person name="McMahon K.D."/>
            <person name="Konstantinidis K.T."/>
            <person name="Eloe-Fadrosh E.A."/>
            <person name="Kyrpides N.C."/>
            <person name="Woyke T."/>
        </authorList>
    </citation>
    <scope>NUCLEOTIDE SEQUENCE</scope>
    <source>
        <strain evidence="7">GVMAG-M-3300023184-177</strain>
    </source>
</reference>
<evidence type="ECO:0000256" key="5">
    <source>
        <dbReference type="ARBA" id="ARBA00022840"/>
    </source>
</evidence>
<dbReference type="GO" id="GO:0030163">
    <property type="term" value="P:protein catabolic process"/>
    <property type="evidence" value="ECO:0007669"/>
    <property type="project" value="InterPro"/>
</dbReference>
<dbReference type="PANTHER" id="PTHR10046">
    <property type="entry name" value="ATP DEPENDENT LON PROTEASE FAMILY MEMBER"/>
    <property type="match status" value="1"/>
</dbReference>
<keyword evidence="4" id="KW-0720">Serine protease</keyword>
<dbReference type="Pfam" id="PF22667">
    <property type="entry name" value="Lon_lid"/>
    <property type="match status" value="1"/>
</dbReference>
<organism evidence="7">
    <name type="scientific">viral metagenome</name>
    <dbReference type="NCBI Taxonomy" id="1070528"/>
    <lineage>
        <taxon>unclassified sequences</taxon>
        <taxon>metagenomes</taxon>
        <taxon>organismal metagenomes</taxon>
    </lineage>
</organism>
<dbReference type="GO" id="GO:0006508">
    <property type="term" value="P:proteolysis"/>
    <property type="evidence" value="ECO:0007669"/>
    <property type="project" value="UniProtKB-KW"/>
</dbReference>
<proteinExistence type="predicted"/>
<dbReference type="InterPro" id="IPR014721">
    <property type="entry name" value="Ribsml_uS5_D2-typ_fold_subgr"/>
</dbReference>
<dbReference type="EMBL" id="MN740017">
    <property type="protein sequence ID" value="QHT84353.1"/>
    <property type="molecule type" value="Genomic_DNA"/>
</dbReference>
<dbReference type="InterPro" id="IPR054594">
    <property type="entry name" value="Lon_lid"/>
</dbReference>
<dbReference type="Pfam" id="PF05362">
    <property type="entry name" value="Lon_C"/>
    <property type="match status" value="1"/>
</dbReference>
<dbReference type="InterPro" id="IPR003593">
    <property type="entry name" value="AAA+_ATPase"/>
</dbReference>
<keyword evidence="2" id="KW-0547">Nucleotide-binding</keyword>
<dbReference type="SUPFAM" id="SSF52540">
    <property type="entry name" value="P-loop containing nucleoside triphosphate hydrolases"/>
    <property type="match status" value="1"/>
</dbReference>
<keyword evidence="1" id="KW-0645">Protease</keyword>
<dbReference type="PROSITE" id="PS51786">
    <property type="entry name" value="LON_PROTEOLYTIC"/>
    <property type="match status" value="1"/>
</dbReference>
<dbReference type="GO" id="GO:0016887">
    <property type="term" value="F:ATP hydrolysis activity"/>
    <property type="evidence" value="ECO:0007669"/>
    <property type="project" value="InterPro"/>
</dbReference>
<evidence type="ECO:0000313" key="7">
    <source>
        <dbReference type="EMBL" id="QHT84353.1"/>
    </source>
</evidence>
<keyword evidence="5" id="KW-0067">ATP-binding</keyword>
<sequence>MTEEIKKYKLYYLQLKYNKIINTINEFENHYNILINYYLIDNQNNFSNLIYDIIKNVNSYYNNLINYYLENTDTDIDNLIKINNINLKILEEYNELPSDIFKETDADINNLIKNYGYKDLKSMIAYLFPPNYFDKSIMDYINELNDIIIPVGYSINNNSLNTSYYWKTPSKFDSYDILNKKRELWIKLSNNNYICIYVYFKIDKYSCKSKTSQIKSPILQKNKTNILSKIENYGNINVDLKFLKTFLRHDYIGNIYCLTDTEYCDYIIKMYQKYLKLIECTFVNIMKEFVNQENIKKMFDVVFLLLLGPDDSIDVAGLLIGLVKEKKNNKTVNVFDIMYNNMTFYIQSKIKKSNINIKSSIEKLKTTVSNNIDDIDYKKQLIVNKNIPESIKAMVLEKIEEMKSFNNEYYKQLLYVKTILNYPWSSSNDDIYYENLKNDKKKSMNYLSNIEHNLNNTCYGHEEAKKLLLQMIGKWISNPNSMGTSFGLVGPPGVGKTLLAKSVSKALDIPFGQITLGGQNDGEILHGHGYTYSGSQPGMIIKKMVEMGKSRCILYFDELDKACSKHGNINEITSILIHLTDPNMNKTFQDRFFQGVDFPLDKVIMIFSYNDSSKVDPILLDRLKEIRVSPYTIEDKISICNKHIIKEMAENVAMENMININEDIIRYLIDNYTNEAGVRDIKRKIEDIFMHLNIERIYNKGFFQIKPKKNKAIILNKEKIIEILKEPDIHRRVINTKNEIGIINGLYATNNGDGGITPIQIYPNMQHSKDKYEVRLTGKQGDVMKESVLTSLTAAIEWLKISEYKDQLEHLINSHIKNGFHVHTPDGATPKDGPSAGCAFTCAFISRILNKPIKSNIAMTGEIELTGKISKIGGLEFKLQGAKKAGVNLVYVPIENKKDINEIKKKYVNLIDDNFNVKLVSHIDEIINEVLIL</sequence>
<dbReference type="Gene3D" id="1.10.8.60">
    <property type="match status" value="1"/>
</dbReference>
<dbReference type="SMART" id="SM00382">
    <property type="entry name" value="AAA"/>
    <property type="match status" value="1"/>
</dbReference>
<dbReference type="InterPro" id="IPR027065">
    <property type="entry name" value="Lon_Prtase"/>
</dbReference>
<dbReference type="GO" id="GO:0005524">
    <property type="term" value="F:ATP binding"/>
    <property type="evidence" value="ECO:0007669"/>
    <property type="project" value="UniProtKB-KW"/>
</dbReference>
<dbReference type="InterPro" id="IPR008269">
    <property type="entry name" value="Lon_proteolytic"/>
</dbReference>
<evidence type="ECO:0000256" key="1">
    <source>
        <dbReference type="ARBA" id="ARBA00022670"/>
    </source>
</evidence>
<dbReference type="Gene3D" id="3.40.50.300">
    <property type="entry name" value="P-loop containing nucleotide triphosphate hydrolases"/>
    <property type="match status" value="1"/>
</dbReference>
<evidence type="ECO:0000256" key="4">
    <source>
        <dbReference type="ARBA" id="ARBA00022825"/>
    </source>
</evidence>
<dbReference type="GO" id="GO:0004252">
    <property type="term" value="F:serine-type endopeptidase activity"/>
    <property type="evidence" value="ECO:0007669"/>
    <property type="project" value="InterPro"/>
</dbReference>